<evidence type="ECO:0008006" key="4">
    <source>
        <dbReference type="Google" id="ProtNLM"/>
    </source>
</evidence>
<dbReference type="Pfam" id="PF03737">
    <property type="entry name" value="RraA-like"/>
    <property type="match status" value="1"/>
</dbReference>
<dbReference type="AlphaFoldDB" id="A0A0B1P240"/>
<dbReference type="InterPro" id="IPR036704">
    <property type="entry name" value="RraA/RraA-like_sf"/>
</dbReference>
<evidence type="ECO:0000313" key="3">
    <source>
        <dbReference type="Proteomes" id="UP000030854"/>
    </source>
</evidence>
<organism evidence="2 3">
    <name type="scientific">Uncinula necator</name>
    <name type="common">Grape powdery mildew</name>
    <dbReference type="NCBI Taxonomy" id="52586"/>
    <lineage>
        <taxon>Eukaryota</taxon>
        <taxon>Fungi</taxon>
        <taxon>Dikarya</taxon>
        <taxon>Ascomycota</taxon>
        <taxon>Pezizomycotina</taxon>
        <taxon>Leotiomycetes</taxon>
        <taxon>Erysiphales</taxon>
        <taxon>Erysiphaceae</taxon>
        <taxon>Erysiphe</taxon>
    </lineage>
</organism>
<feature type="binding site" evidence="1">
    <location>
        <position position="139"/>
    </location>
    <ligand>
        <name>substrate</name>
    </ligand>
</feature>
<keyword evidence="3" id="KW-1185">Reference proteome</keyword>
<evidence type="ECO:0000313" key="2">
    <source>
        <dbReference type="EMBL" id="KHJ31380.1"/>
    </source>
</evidence>
<dbReference type="PANTHER" id="PTHR33254">
    <property type="entry name" value="4-HYDROXY-4-METHYL-2-OXOGLUTARATE ALDOLASE 3-RELATED"/>
    <property type="match status" value="1"/>
</dbReference>
<dbReference type="STRING" id="52586.A0A0B1P240"/>
<dbReference type="InterPro" id="IPR005493">
    <property type="entry name" value="RraA/RraA-like"/>
</dbReference>
<feature type="binding site" evidence="1">
    <location>
        <begin position="117"/>
        <end position="120"/>
    </location>
    <ligand>
        <name>substrate</name>
    </ligand>
</feature>
<protein>
    <recommendedName>
        <fullName evidence="4">DlpA domain-containing protein</fullName>
    </recommendedName>
</protein>
<dbReference type="OMA" id="GQKNAVC"/>
<feature type="binding site" evidence="1">
    <location>
        <position position="140"/>
    </location>
    <ligand>
        <name>Mg(2+)</name>
        <dbReference type="ChEBI" id="CHEBI:18420"/>
    </ligand>
</feature>
<accession>A0A0B1P240</accession>
<comment type="cofactor">
    <cofactor evidence="1">
        <name>Mg(2+)</name>
        <dbReference type="ChEBI" id="CHEBI:18420"/>
    </cofactor>
</comment>
<dbReference type="GO" id="GO:0008948">
    <property type="term" value="F:oxaloacetate decarboxylase activity"/>
    <property type="evidence" value="ECO:0007669"/>
    <property type="project" value="TreeGrafter"/>
</dbReference>
<keyword evidence="1" id="KW-0479">Metal-binding</keyword>
<dbReference type="Gene3D" id="3.50.30.40">
    <property type="entry name" value="Ribonuclease E inhibitor RraA/RraA-like"/>
    <property type="match status" value="1"/>
</dbReference>
<reference evidence="2 3" key="1">
    <citation type="journal article" date="2014" name="BMC Genomics">
        <title>Adaptive genomic structural variation in the grape powdery mildew pathogen, Erysiphe necator.</title>
        <authorList>
            <person name="Jones L."/>
            <person name="Riaz S."/>
            <person name="Morales-Cruz A."/>
            <person name="Amrine K.C."/>
            <person name="McGuire B."/>
            <person name="Gubler W.D."/>
            <person name="Walker M.A."/>
            <person name="Cantu D."/>
        </authorList>
    </citation>
    <scope>NUCLEOTIDE SEQUENCE [LARGE SCALE GENOMIC DNA]</scope>
    <source>
        <strain evidence="3">c</strain>
    </source>
</reference>
<dbReference type="GO" id="GO:0046872">
    <property type="term" value="F:metal ion binding"/>
    <property type="evidence" value="ECO:0007669"/>
    <property type="project" value="UniProtKB-KW"/>
</dbReference>
<comment type="caution">
    <text evidence="2">The sequence shown here is derived from an EMBL/GenBank/DDBJ whole genome shotgun (WGS) entry which is preliminary data.</text>
</comment>
<dbReference type="SUPFAM" id="SSF89562">
    <property type="entry name" value="RraA-like"/>
    <property type="match status" value="1"/>
</dbReference>
<dbReference type="HOGENOM" id="CLU_072626_0_0_1"/>
<sequence length="239" mass="25498">MSILCQTQRLAVTKLFNYSACDIADALLKLKVPNAGYLSNLHLITTKNTTSSANNAPNITIAPASTVIFGPKYTSDTEALKYQSNKIEAGTHWVDLTPPETILVVSQPEGQNCAVLGGILALRLKKLGAKGVVVSGRVRDILELNSTCLPIWSKGTSVVGAAAESKPLATQVTLNINGTIITPGDLIFCDSLNGVIAIPQERIKEVVDMLPTLIEADERVKEDVISGVSVYDAFAKHRG</sequence>
<dbReference type="GO" id="GO:0047443">
    <property type="term" value="F:4-hydroxy-4-methyl-2-oxoglutarate aldolase activity"/>
    <property type="evidence" value="ECO:0007669"/>
    <property type="project" value="TreeGrafter"/>
</dbReference>
<name>A0A0B1P240_UNCNE</name>
<dbReference type="Proteomes" id="UP000030854">
    <property type="component" value="Unassembled WGS sequence"/>
</dbReference>
<proteinExistence type="predicted"/>
<dbReference type="EMBL" id="JNVN01002948">
    <property type="protein sequence ID" value="KHJ31380.1"/>
    <property type="molecule type" value="Genomic_DNA"/>
</dbReference>
<gene>
    <name evidence="2" type="ORF">EV44_g1232</name>
</gene>
<evidence type="ECO:0000256" key="1">
    <source>
        <dbReference type="PIRSR" id="PIRSR605493-1"/>
    </source>
</evidence>
<dbReference type="CDD" id="cd16841">
    <property type="entry name" value="RraA_family"/>
    <property type="match status" value="1"/>
</dbReference>
<keyword evidence="1" id="KW-0460">Magnesium</keyword>
<dbReference type="PANTHER" id="PTHR33254:SF4">
    <property type="entry name" value="4-HYDROXY-4-METHYL-2-OXOGLUTARATE ALDOLASE 3-RELATED"/>
    <property type="match status" value="1"/>
</dbReference>